<dbReference type="PANTHER" id="PTHR36851">
    <property type="entry name" value="UNNAMED PRODUCT"/>
    <property type="match status" value="1"/>
</dbReference>
<keyword evidence="2" id="KW-1133">Transmembrane helix</keyword>
<name>A0ABN9UM19_9DINO</name>
<evidence type="ECO:0000256" key="2">
    <source>
        <dbReference type="SAM" id="Phobius"/>
    </source>
</evidence>
<proteinExistence type="predicted"/>
<feature type="region of interest" description="Disordered" evidence="1">
    <location>
        <begin position="371"/>
        <end position="406"/>
    </location>
</feature>
<feature type="transmembrane region" description="Helical" evidence="2">
    <location>
        <begin position="60"/>
        <end position="84"/>
    </location>
</feature>
<keyword evidence="2" id="KW-0472">Membrane</keyword>
<keyword evidence="4" id="KW-1185">Reference proteome</keyword>
<evidence type="ECO:0000313" key="4">
    <source>
        <dbReference type="Proteomes" id="UP001189429"/>
    </source>
</evidence>
<gene>
    <name evidence="3" type="ORF">PCOR1329_LOCUS49760</name>
</gene>
<protein>
    <recommendedName>
        <fullName evidence="5">Glycosyltransferase 2-like domain-containing protein</fullName>
    </recommendedName>
</protein>
<keyword evidence="2" id="KW-0812">Transmembrane</keyword>
<dbReference type="EMBL" id="CAUYUJ010016025">
    <property type="protein sequence ID" value="CAK0860937.1"/>
    <property type="molecule type" value="Genomic_DNA"/>
</dbReference>
<reference evidence="3" key="1">
    <citation type="submission" date="2023-10" db="EMBL/GenBank/DDBJ databases">
        <authorList>
            <person name="Chen Y."/>
            <person name="Shah S."/>
            <person name="Dougan E. K."/>
            <person name="Thang M."/>
            <person name="Chan C."/>
        </authorList>
    </citation>
    <scope>NUCLEOTIDE SEQUENCE [LARGE SCALE GENOMIC DNA]</scope>
</reference>
<evidence type="ECO:0008006" key="5">
    <source>
        <dbReference type="Google" id="ProtNLM"/>
    </source>
</evidence>
<dbReference type="Proteomes" id="UP001189429">
    <property type="component" value="Unassembled WGS sequence"/>
</dbReference>
<comment type="caution">
    <text evidence="3">The sequence shown here is derived from an EMBL/GenBank/DDBJ whole genome shotgun (WGS) entry which is preliminary data.</text>
</comment>
<feature type="region of interest" description="Disordered" evidence="1">
    <location>
        <begin position="489"/>
        <end position="527"/>
    </location>
</feature>
<evidence type="ECO:0000256" key="1">
    <source>
        <dbReference type="SAM" id="MobiDB-lite"/>
    </source>
</evidence>
<feature type="transmembrane region" description="Helical" evidence="2">
    <location>
        <begin position="32"/>
        <end position="54"/>
    </location>
</feature>
<feature type="compositionally biased region" description="Low complexity" evidence="1">
    <location>
        <begin position="489"/>
        <end position="504"/>
    </location>
</feature>
<accession>A0ABN9UM19</accession>
<dbReference type="PANTHER" id="PTHR36851:SF1">
    <property type="entry name" value="GLYCO_TRANS_2-LIKE DOMAIN-CONTAINING PROTEIN"/>
    <property type="match status" value="1"/>
</dbReference>
<sequence>MASERSVLDSCSYDEVCPVHLGNIHERRPAALVARATPLAFFLLVTLLAVALALLSPRLLLILCAAFNLSIGLGMTQSGLMCILGARTLRERLRGESLCREDASEGAAERLVGRPSGVVHLVVIPSYCEEEQLLSLSLEAIAQADGSEAFHVVLAMEERECDGQQKALRLREKFAQRFARVEVTSHPTGLRELHLDGSSDAEVPGKASNLKWAVRQFYEQCQLDGLDAERVLLTVADADAIFHPSYFDQIGCEFETLCGLPNAELHRWTMWQAPQLPFRNFQSAPMVSRVHAYTTSVYEFGGVSGLRYGAGHMVFSTYSLPLLLAVRARAHEGDVVAEDHHCHLRCSFYSIRAALLEASFLGKRGPGVFSPGPGPCASTSSSSSSSSSPPAPGRAGGPGRGGQRPALRLRPLMLPVKATMVVSEQGVLQTWRDRWTQARRHAQGVAELSFALLATWDTARWLPPDAAVASAVLWRALRLVHQMLWSSPTCSSSRRASGSPPGTRVGRQPPGARRTGAWRARQRWASG</sequence>
<organism evidence="3 4">
    <name type="scientific">Prorocentrum cordatum</name>
    <dbReference type="NCBI Taxonomy" id="2364126"/>
    <lineage>
        <taxon>Eukaryota</taxon>
        <taxon>Sar</taxon>
        <taxon>Alveolata</taxon>
        <taxon>Dinophyceae</taxon>
        <taxon>Prorocentrales</taxon>
        <taxon>Prorocentraceae</taxon>
        <taxon>Prorocentrum</taxon>
    </lineage>
</organism>
<feature type="compositionally biased region" description="Low complexity" evidence="1">
    <location>
        <begin position="375"/>
        <end position="388"/>
    </location>
</feature>
<evidence type="ECO:0000313" key="3">
    <source>
        <dbReference type="EMBL" id="CAK0860937.1"/>
    </source>
</evidence>